<dbReference type="InterPro" id="IPR053134">
    <property type="entry name" value="RNA-dir_DNA_polymerase"/>
</dbReference>
<dbReference type="CDD" id="cd01647">
    <property type="entry name" value="RT_LTR"/>
    <property type="match status" value="1"/>
</dbReference>
<dbReference type="SUPFAM" id="SSF56672">
    <property type="entry name" value="DNA/RNA polymerases"/>
    <property type="match status" value="1"/>
</dbReference>
<reference evidence="2 3" key="1">
    <citation type="submission" date="2024-01" db="EMBL/GenBank/DDBJ databases">
        <title>Genome assemblies of Stephania.</title>
        <authorList>
            <person name="Yang L."/>
        </authorList>
    </citation>
    <scope>NUCLEOTIDE SEQUENCE [LARGE SCALE GENOMIC DNA]</scope>
    <source>
        <strain evidence="2">YNDBR</strain>
        <tissue evidence="2">Leaf</tissue>
    </source>
</reference>
<evidence type="ECO:0000313" key="3">
    <source>
        <dbReference type="Proteomes" id="UP001420932"/>
    </source>
</evidence>
<accession>A0AAP0ES96</accession>
<evidence type="ECO:0000313" key="2">
    <source>
        <dbReference type="EMBL" id="KAK9098706.1"/>
    </source>
</evidence>
<proteinExistence type="predicted"/>
<dbReference type="Gene3D" id="3.30.70.270">
    <property type="match status" value="1"/>
</dbReference>
<protein>
    <recommendedName>
        <fullName evidence="1">Reverse transcriptase domain-containing protein</fullName>
    </recommendedName>
</protein>
<dbReference type="Gene3D" id="3.10.10.10">
    <property type="entry name" value="HIV Type 1 Reverse Transcriptase, subunit A, domain 1"/>
    <property type="match status" value="1"/>
</dbReference>
<dbReference type="InterPro" id="IPR043502">
    <property type="entry name" value="DNA/RNA_pol_sf"/>
</dbReference>
<dbReference type="EMBL" id="JBBNAF010000011">
    <property type="protein sequence ID" value="KAK9098706.1"/>
    <property type="molecule type" value="Genomic_DNA"/>
</dbReference>
<sequence>MGVMVVNNSHGELVPTRIQNGWQVCIDYRKLNASTKKDHFPLPFLDQMLERLASHSHYCCLDGYSDFHQISVEREDQEKTTFTYPFGIIAYWCMPFRLCNTTDTFQRCMMSIFSDFIGHFIEVFMDDFSICGDSFDIFLNNLANVLRR</sequence>
<dbReference type="Proteomes" id="UP001420932">
    <property type="component" value="Unassembled WGS sequence"/>
</dbReference>
<organism evidence="2 3">
    <name type="scientific">Stephania yunnanensis</name>
    <dbReference type="NCBI Taxonomy" id="152371"/>
    <lineage>
        <taxon>Eukaryota</taxon>
        <taxon>Viridiplantae</taxon>
        <taxon>Streptophyta</taxon>
        <taxon>Embryophyta</taxon>
        <taxon>Tracheophyta</taxon>
        <taxon>Spermatophyta</taxon>
        <taxon>Magnoliopsida</taxon>
        <taxon>Ranunculales</taxon>
        <taxon>Menispermaceae</taxon>
        <taxon>Menispermoideae</taxon>
        <taxon>Cissampelideae</taxon>
        <taxon>Stephania</taxon>
    </lineage>
</organism>
<feature type="domain" description="Reverse transcriptase" evidence="1">
    <location>
        <begin position="22"/>
        <end position="145"/>
    </location>
</feature>
<evidence type="ECO:0000259" key="1">
    <source>
        <dbReference type="Pfam" id="PF00078"/>
    </source>
</evidence>
<name>A0AAP0ES96_9MAGN</name>
<gene>
    <name evidence="2" type="ORF">Syun_025751</name>
</gene>
<dbReference type="InterPro" id="IPR000477">
    <property type="entry name" value="RT_dom"/>
</dbReference>
<keyword evidence="3" id="KW-1185">Reference proteome</keyword>
<comment type="caution">
    <text evidence="2">The sequence shown here is derived from an EMBL/GenBank/DDBJ whole genome shotgun (WGS) entry which is preliminary data.</text>
</comment>
<dbReference type="PANTHER" id="PTHR24559:SF444">
    <property type="entry name" value="REVERSE TRANSCRIPTASE DOMAIN-CONTAINING PROTEIN"/>
    <property type="match status" value="1"/>
</dbReference>
<dbReference type="AlphaFoldDB" id="A0AAP0ES96"/>
<dbReference type="Pfam" id="PF00078">
    <property type="entry name" value="RVT_1"/>
    <property type="match status" value="1"/>
</dbReference>
<dbReference type="PANTHER" id="PTHR24559">
    <property type="entry name" value="TRANSPOSON TY3-I GAG-POL POLYPROTEIN"/>
    <property type="match status" value="1"/>
</dbReference>
<dbReference type="InterPro" id="IPR043128">
    <property type="entry name" value="Rev_trsase/Diguanyl_cyclase"/>
</dbReference>